<keyword evidence="1" id="KW-1133">Transmembrane helix</keyword>
<dbReference type="EMBL" id="JABEZZ010000012">
    <property type="protein sequence ID" value="MBA0601486.1"/>
    <property type="molecule type" value="Genomic_DNA"/>
</dbReference>
<evidence type="ECO:0000313" key="3">
    <source>
        <dbReference type="Proteomes" id="UP000593578"/>
    </source>
</evidence>
<evidence type="ECO:0008006" key="4">
    <source>
        <dbReference type="Google" id="ProtNLM"/>
    </source>
</evidence>
<dbReference type="PANTHER" id="PTHR31286">
    <property type="entry name" value="GLYCINE-RICH CELL WALL STRUCTURAL PROTEIN 1.8-LIKE"/>
    <property type="match status" value="1"/>
</dbReference>
<dbReference type="InterPro" id="IPR040256">
    <property type="entry name" value="At4g02000-like"/>
</dbReference>
<reference evidence="2 3" key="1">
    <citation type="journal article" date="2019" name="Genome Biol. Evol.">
        <title>Insights into the evolution of the New World diploid cottons (Gossypium, subgenus Houzingenia) based on genome sequencing.</title>
        <authorList>
            <person name="Grover C.E."/>
            <person name="Arick M.A. 2nd"/>
            <person name="Thrash A."/>
            <person name="Conover J.L."/>
            <person name="Sanders W.S."/>
            <person name="Peterson D.G."/>
            <person name="Frelichowski J.E."/>
            <person name="Scheffler J.A."/>
            <person name="Scheffler B.E."/>
            <person name="Wendel J.F."/>
        </authorList>
    </citation>
    <scope>NUCLEOTIDE SEQUENCE [LARGE SCALE GENOMIC DNA]</scope>
    <source>
        <strain evidence="2">8</strain>
        <tissue evidence="2">Leaf</tissue>
    </source>
</reference>
<dbReference type="AlphaFoldDB" id="A0A7J8QJU1"/>
<proteinExistence type="predicted"/>
<evidence type="ECO:0000256" key="1">
    <source>
        <dbReference type="SAM" id="Phobius"/>
    </source>
</evidence>
<gene>
    <name evidence="2" type="ORF">Gorai_004661</name>
</gene>
<accession>A0A7J8QJU1</accession>
<evidence type="ECO:0000313" key="2">
    <source>
        <dbReference type="EMBL" id="MBA0601486.1"/>
    </source>
</evidence>
<feature type="transmembrane region" description="Helical" evidence="1">
    <location>
        <begin position="128"/>
        <end position="145"/>
    </location>
</feature>
<organism evidence="2 3">
    <name type="scientific">Gossypium raimondii</name>
    <name type="common">Peruvian cotton</name>
    <name type="synonym">Gossypium klotzschianum subsp. raimondii</name>
    <dbReference type="NCBI Taxonomy" id="29730"/>
    <lineage>
        <taxon>Eukaryota</taxon>
        <taxon>Viridiplantae</taxon>
        <taxon>Streptophyta</taxon>
        <taxon>Embryophyta</taxon>
        <taxon>Tracheophyta</taxon>
        <taxon>Spermatophyta</taxon>
        <taxon>Magnoliopsida</taxon>
        <taxon>eudicotyledons</taxon>
        <taxon>Gunneridae</taxon>
        <taxon>Pentapetalae</taxon>
        <taxon>rosids</taxon>
        <taxon>malvids</taxon>
        <taxon>Malvales</taxon>
        <taxon>Malvaceae</taxon>
        <taxon>Malvoideae</taxon>
        <taxon>Gossypium</taxon>
    </lineage>
</organism>
<name>A0A7J8QJU1_GOSRA</name>
<dbReference type="PANTHER" id="PTHR31286:SF165">
    <property type="entry name" value="DUF4283 DOMAIN-CONTAINING PROTEIN"/>
    <property type="match status" value="1"/>
</dbReference>
<keyword evidence="1" id="KW-0472">Membrane</keyword>
<sequence length="189" mass="21217">RSLFASNEDQVLELFPPQIHDGLVTIKPPVDVIEEGVQKCYAASALGKPLYMDGITVSQQRLAFDKVCVEIVVGFMIPKSIDVELNDRPVVSVGVDVSWMPHFCSFCNSFRHPDKGCPHKEKGKVRRLLVLIWLILVLSQMLLRFDVFNLELDDCDGFNDVPALDEASKQMIHSPKKPRVASKEVVIDV</sequence>
<protein>
    <recommendedName>
        <fullName evidence="4">Zinc knuckle CX2CX4HX4C domain-containing protein</fullName>
    </recommendedName>
</protein>
<dbReference type="Proteomes" id="UP000593578">
    <property type="component" value="Unassembled WGS sequence"/>
</dbReference>
<comment type="caution">
    <text evidence="2">The sequence shown here is derived from an EMBL/GenBank/DDBJ whole genome shotgun (WGS) entry which is preliminary data.</text>
</comment>
<keyword evidence="1" id="KW-0812">Transmembrane</keyword>
<feature type="non-terminal residue" evidence="2">
    <location>
        <position position="1"/>
    </location>
</feature>